<dbReference type="EMBL" id="DWWL01000023">
    <property type="protein sequence ID" value="HJC47126.1"/>
    <property type="molecule type" value="Genomic_DNA"/>
</dbReference>
<sequence length="106" mass="12130">MERKKPLISQGFFSAGNRNRTGAKVKRKNGEISVFLGFSRFYQLFRAFNFNENSLIFRKNLSFFGAMQHEMQHEFSGRGYPPCRLNSGLKYAILFVWGSGGKPALP</sequence>
<protein>
    <submittedName>
        <fullName evidence="1">Uncharacterized protein</fullName>
    </submittedName>
</protein>
<accession>A0A9D2PBS7</accession>
<name>A0A9D2PBS7_9FIRM</name>
<reference evidence="1" key="2">
    <citation type="submission" date="2021-04" db="EMBL/GenBank/DDBJ databases">
        <authorList>
            <person name="Gilroy R."/>
        </authorList>
    </citation>
    <scope>NUCLEOTIDE SEQUENCE</scope>
    <source>
        <strain evidence="1">CHK183-5548</strain>
    </source>
</reference>
<proteinExistence type="predicted"/>
<dbReference type="Proteomes" id="UP000823883">
    <property type="component" value="Unassembled WGS sequence"/>
</dbReference>
<reference evidence="1" key="1">
    <citation type="journal article" date="2021" name="PeerJ">
        <title>Extensive microbial diversity within the chicken gut microbiome revealed by metagenomics and culture.</title>
        <authorList>
            <person name="Gilroy R."/>
            <person name="Ravi A."/>
            <person name="Getino M."/>
            <person name="Pursley I."/>
            <person name="Horton D.L."/>
            <person name="Alikhan N.F."/>
            <person name="Baker D."/>
            <person name="Gharbi K."/>
            <person name="Hall N."/>
            <person name="Watson M."/>
            <person name="Adriaenssens E.M."/>
            <person name="Foster-Nyarko E."/>
            <person name="Jarju S."/>
            <person name="Secka A."/>
            <person name="Antonio M."/>
            <person name="Oren A."/>
            <person name="Chaudhuri R.R."/>
            <person name="La Ragione R."/>
            <person name="Hildebrand F."/>
            <person name="Pallen M.J."/>
        </authorList>
    </citation>
    <scope>NUCLEOTIDE SEQUENCE</scope>
    <source>
        <strain evidence="1">CHK183-5548</strain>
    </source>
</reference>
<evidence type="ECO:0000313" key="1">
    <source>
        <dbReference type="EMBL" id="HJC47126.1"/>
    </source>
</evidence>
<organism evidence="1 2">
    <name type="scientific">Candidatus Lachnoclostridium pullistercoris</name>
    <dbReference type="NCBI Taxonomy" id="2838632"/>
    <lineage>
        <taxon>Bacteria</taxon>
        <taxon>Bacillati</taxon>
        <taxon>Bacillota</taxon>
        <taxon>Clostridia</taxon>
        <taxon>Lachnospirales</taxon>
        <taxon>Lachnospiraceae</taxon>
    </lineage>
</organism>
<evidence type="ECO:0000313" key="2">
    <source>
        <dbReference type="Proteomes" id="UP000823883"/>
    </source>
</evidence>
<comment type="caution">
    <text evidence="1">The sequence shown here is derived from an EMBL/GenBank/DDBJ whole genome shotgun (WGS) entry which is preliminary data.</text>
</comment>
<gene>
    <name evidence="1" type="ORF">IAA04_03625</name>
</gene>
<dbReference type="AlphaFoldDB" id="A0A9D2PBS7"/>